<dbReference type="GO" id="GO:0005886">
    <property type="term" value="C:plasma membrane"/>
    <property type="evidence" value="ECO:0007669"/>
    <property type="project" value="UniProtKB-SubCell"/>
</dbReference>
<organism evidence="8 9">
    <name type="scientific">Thermomonas carbonis</name>
    <dbReference type="NCBI Taxonomy" id="1463158"/>
    <lineage>
        <taxon>Bacteria</taxon>
        <taxon>Pseudomonadati</taxon>
        <taxon>Pseudomonadota</taxon>
        <taxon>Gammaproteobacteria</taxon>
        <taxon>Lysobacterales</taxon>
        <taxon>Lysobacteraceae</taxon>
        <taxon>Thermomonas</taxon>
    </lineage>
</organism>
<gene>
    <name evidence="8" type="ORF">H9L16_02155</name>
</gene>
<dbReference type="SUPFAM" id="SSF118215">
    <property type="entry name" value="Proton glutamate symport protein"/>
    <property type="match status" value="1"/>
</dbReference>
<feature type="transmembrane region" description="Helical" evidence="7">
    <location>
        <begin position="244"/>
        <end position="267"/>
    </location>
</feature>
<keyword evidence="2" id="KW-0813">Transport</keyword>
<dbReference type="RefSeq" id="WP_187552973.1">
    <property type="nucleotide sequence ID" value="NZ_BMZL01000001.1"/>
</dbReference>
<comment type="subcellular location">
    <subcellularLocation>
        <location evidence="1">Cell membrane</location>
        <topology evidence="1">Multi-pass membrane protein</topology>
    </subcellularLocation>
</comment>
<evidence type="ECO:0000256" key="5">
    <source>
        <dbReference type="ARBA" id="ARBA00022989"/>
    </source>
</evidence>
<dbReference type="GO" id="GO:0015293">
    <property type="term" value="F:symporter activity"/>
    <property type="evidence" value="ECO:0007669"/>
    <property type="project" value="UniProtKB-KW"/>
</dbReference>
<dbReference type="InterPro" id="IPR001991">
    <property type="entry name" value="Na-dicarboxylate_symporter"/>
</dbReference>
<dbReference type="EMBL" id="CP060719">
    <property type="protein sequence ID" value="QNN70457.1"/>
    <property type="molecule type" value="Genomic_DNA"/>
</dbReference>
<feature type="transmembrane region" description="Helical" evidence="7">
    <location>
        <begin position="209"/>
        <end position="232"/>
    </location>
</feature>
<dbReference type="GO" id="GO:0006835">
    <property type="term" value="P:dicarboxylic acid transport"/>
    <property type="evidence" value="ECO:0007669"/>
    <property type="project" value="TreeGrafter"/>
</dbReference>
<dbReference type="AlphaFoldDB" id="A0A7G9SRI2"/>
<evidence type="ECO:0000256" key="3">
    <source>
        <dbReference type="ARBA" id="ARBA00022475"/>
    </source>
</evidence>
<sequence>MSEAKAANGKLQLHWKMLIGFLAGLALGLVAHYSAGSDAGWVEWLTTYVTQPAGTLFLRLIFMLVIPLLFSALIIGVAEMGDVRSLGRVGWKTLGYTIVASGIAVVLGLVLVNWLQPGSGVDPAAAQAMLAQGADRAKDIAGSAASQPKGLDMLLAIVPDNVVKAAAENTILAVMFFALMLGIGLVLTRSEATETLLRGIQGLFEVSMTLIGLVIRLAPYAVFCFMFNLAALFGWDLLGSLGKYVGVVVLALALHMIVVYSLMLKFLGGWSPPKFFRASQEAMLMAFSTASSNATLPVSLRVAEEKLHLPKKISRFVLTVGATANQNGTALFEGVTVLFLAQFFGVDLSLTQQVTVMFVCILGGIGTAGVPAGSLPVVALICGMVGVPPEGIGLILGVDRFLDMCRTTLNVTGDLMLAAVVSKGEEDAQAA</sequence>
<feature type="transmembrane region" description="Helical" evidence="7">
    <location>
        <begin position="60"/>
        <end position="81"/>
    </location>
</feature>
<reference evidence="8 9" key="1">
    <citation type="submission" date="2020-08" db="EMBL/GenBank/DDBJ databases">
        <title>Genome sequence of Thermomonas carbonis KCTC 42013T.</title>
        <authorList>
            <person name="Hyun D.-W."/>
            <person name="Bae J.-W."/>
        </authorList>
    </citation>
    <scope>NUCLEOTIDE SEQUENCE [LARGE SCALE GENOMIC DNA]</scope>
    <source>
        <strain evidence="8 9">KCTC 42013</strain>
    </source>
</reference>
<evidence type="ECO:0000256" key="1">
    <source>
        <dbReference type="ARBA" id="ARBA00004651"/>
    </source>
</evidence>
<evidence type="ECO:0000256" key="7">
    <source>
        <dbReference type="SAM" id="Phobius"/>
    </source>
</evidence>
<evidence type="ECO:0000313" key="8">
    <source>
        <dbReference type="EMBL" id="QNN70457.1"/>
    </source>
</evidence>
<keyword evidence="4 7" id="KW-0812">Transmembrane</keyword>
<keyword evidence="3" id="KW-1003">Cell membrane</keyword>
<proteinExistence type="predicted"/>
<dbReference type="KEGG" id="tcn:H9L16_02155"/>
<feature type="transmembrane region" description="Helical" evidence="7">
    <location>
        <begin position="170"/>
        <end position="188"/>
    </location>
</feature>
<dbReference type="Pfam" id="PF00375">
    <property type="entry name" value="SDF"/>
    <property type="match status" value="1"/>
</dbReference>
<keyword evidence="9" id="KW-1185">Reference proteome</keyword>
<keyword evidence="6 7" id="KW-0472">Membrane</keyword>
<evidence type="ECO:0000256" key="6">
    <source>
        <dbReference type="ARBA" id="ARBA00023136"/>
    </source>
</evidence>
<dbReference type="PANTHER" id="PTHR42865">
    <property type="entry name" value="PROTON/GLUTAMATE-ASPARTATE SYMPORTER"/>
    <property type="match status" value="1"/>
</dbReference>
<dbReference type="InterPro" id="IPR036458">
    <property type="entry name" value="Na:dicarbo_symporter_sf"/>
</dbReference>
<evidence type="ECO:0000256" key="2">
    <source>
        <dbReference type="ARBA" id="ARBA00022448"/>
    </source>
</evidence>
<protein>
    <submittedName>
        <fullName evidence="8">Dicarboxylate/amino acid:cation symporter</fullName>
    </submittedName>
</protein>
<evidence type="ECO:0000256" key="4">
    <source>
        <dbReference type="ARBA" id="ARBA00022692"/>
    </source>
</evidence>
<dbReference type="PANTHER" id="PTHR42865:SF7">
    <property type="entry name" value="PROTON_GLUTAMATE-ASPARTATE SYMPORTER"/>
    <property type="match status" value="1"/>
</dbReference>
<dbReference type="Gene3D" id="1.10.3860.10">
    <property type="entry name" value="Sodium:dicarboxylate symporter"/>
    <property type="match status" value="1"/>
</dbReference>
<feature type="transmembrane region" description="Helical" evidence="7">
    <location>
        <begin position="93"/>
        <end position="115"/>
    </location>
</feature>
<name>A0A7G9SRI2_9GAMM</name>
<dbReference type="Proteomes" id="UP000515804">
    <property type="component" value="Chromosome"/>
</dbReference>
<evidence type="ECO:0000313" key="9">
    <source>
        <dbReference type="Proteomes" id="UP000515804"/>
    </source>
</evidence>
<accession>A0A7G9SRI2</accession>
<dbReference type="PRINTS" id="PR00173">
    <property type="entry name" value="EDTRNSPORT"/>
</dbReference>
<keyword evidence="5 7" id="KW-1133">Transmembrane helix</keyword>